<keyword evidence="1 2" id="KW-0238">DNA-binding</keyword>
<gene>
    <name evidence="4" type="ORF">EV192_107116</name>
</gene>
<dbReference type="PROSITE" id="PS51900">
    <property type="entry name" value="CB"/>
    <property type="match status" value="1"/>
</dbReference>
<comment type="caution">
    <text evidence="4">The sequence shown here is derived from an EMBL/GenBank/DDBJ whole genome shotgun (WGS) entry which is preliminary data.</text>
</comment>
<dbReference type="GO" id="GO:0003677">
    <property type="term" value="F:DNA binding"/>
    <property type="evidence" value="ECO:0007669"/>
    <property type="project" value="UniProtKB-UniRule"/>
</dbReference>
<evidence type="ECO:0000256" key="1">
    <source>
        <dbReference type="ARBA" id="ARBA00023125"/>
    </source>
</evidence>
<dbReference type="Pfam" id="PF14659">
    <property type="entry name" value="Phage_int_SAM_3"/>
    <property type="match status" value="1"/>
</dbReference>
<dbReference type="GO" id="GO:0015074">
    <property type="term" value="P:DNA integration"/>
    <property type="evidence" value="ECO:0007669"/>
    <property type="project" value="InterPro"/>
</dbReference>
<dbReference type="InterPro" id="IPR010998">
    <property type="entry name" value="Integrase_recombinase_N"/>
</dbReference>
<name>A0A4R2JAA3_9PSEU</name>
<protein>
    <submittedName>
        <fullName evidence="4">Integrase-like protein</fullName>
    </submittedName>
</protein>
<organism evidence="4 5">
    <name type="scientific">Actinocrispum wychmicini</name>
    <dbReference type="NCBI Taxonomy" id="1213861"/>
    <lineage>
        <taxon>Bacteria</taxon>
        <taxon>Bacillati</taxon>
        <taxon>Actinomycetota</taxon>
        <taxon>Actinomycetes</taxon>
        <taxon>Pseudonocardiales</taxon>
        <taxon>Pseudonocardiaceae</taxon>
        <taxon>Actinocrispum</taxon>
    </lineage>
</organism>
<dbReference type="InterPro" id="IPR044068">
    <property type="entry name" value="CB"/>
</dbReference>
<proteinExistence type="predicted"/>
<evidence type="ECO:0000313" key="4">
    <source>
        <dbReference type="EMBL" id="TCO55694.1"/>
    </source>
</evidence>
<evidence type="ECO:0000313" key="5">
    <source>
        <dbReference type="Proteomes" id="UP000295680"/>
    </source>
</evidence>
<dbReference type="Proteomes" id="UP000295680">
    <property type="component" value="Unassembled WGS sequence"/>
</dbReference>
<reference evidence="4 5" key="1">
    <citation type="submission" date="2019-03" db="EMBL/GenBank/DDBJ databases">
        <title>Genomic Encyclopedia of Type Strains, Phase IV (KMG-IV): sequencing the most valuable type-strain genomes for metagenomic binning, comparative biology and taxonomic classification.</title>
        <authorList>
            <person name="Goeker M."/>
        </authorList>
    </citation>
    <scope>NUCLEOTIDE SEQUENCE [LARGE SCALE GENOMIC DNA]</scope>
    <source>
        <strain evidence="4 5">DSM 45934</strain>
    </source>
</reference>
<dbReference type="EMBL" id="SLWS01000007">
    <property type="protein sequence ID" value="TCO55694.1"/>
    <property type="molecule type" value="Genomic_DNA"/>
</dbReference>
<dbReference type="Gene3D" id="1.10.150.130">
    <property type="match status" value="1"/>
</dbReference>
<dbReference type="InterPro" id="IPR011010">
    <property type="entry name" value="DNA_brk_join_enz"/>
</dbReference>
<evidence type="ECO:0000256" key="2">
    <source>
        <dbReference type="PROSITE-ProRule" id="PRU01248"/>
    </source>
</evidence>
<sequence>MVNEYFANWGEEQEALIRRNLWIDPRDAETPFGEFAEEYLAAIKPRITEGTAVKYRSHLDNQVLPQWSAWPLIGIFNSYVEIEKWVSELHEDYAESTVASVFATFSTMLNAAVRARIIPASP</sequence>
<dbReference type="InterPro" id="IPR004107">
    <property type="entry name" value="Integrase_SAM-like_N"/>
</dbReference>
<keyword evidence="5" id="KW-1185">Reference proteome</keyword>
<dbReference type="RefSeq" id="WP_243727188.1">
    <property type="nucleotide sequence ID" value="NZ_SLWS01000007.1"/>
</dbReference>
<dbReference type="SUPFAM" id="SSF56349">
    <property type="entry name" value="DNA breaking-rejoining enzymes"/>
    <property type="match status" value="1"/>
</dbReference>
<accession>A0A4R2JAA3</accession>
<evidence type="ECO:0000259" key="3">
    <source>
        <dbReference type="PROSITE" id="PS51900"/>
    </source>
</evidence>
<dbReference type="AlphaFoldDB" id="A0A4R2JAA3"/>
<feature type="domain" description="Core-binding (CB)" evidence="3">
    <location>
        <begin position="30"/>
        <end position="113"/>
    </location>
</feature>